<organism evidence="1 2">
    <name type="scientific">Colletotrichum zoysiae</name>
    <dbReference type="NCBI Taxonomy" id="1216348"/>
    <lineage>
        <taxon>Eukaryota</taxon>
        <taxon>Fungi</taxon>
        <taxon>Dikarya</taxon>
        <taxon>Ascomycota</taxon>
        <taxon>Pezizomycotina</taxon>
        <taxon>Sordariomycetes</taxon>
        <taxon>Hypocreomycetidae</taxon>
        <taxon>Glomerellales</taxon>
        <taxon>Glomerellaceae</taxon>
        <taxon>Colletotrichum</taxon>
        <taxon>Colletotrichum graminicola species complex</taxon>
    </lineage>
</organism>
<comment type="caution">
    <text evidence="1">The sequence shown here is derived from an EMBL/GenBank/DDBJ whole genome shotgun (WGS) entry which is preliminary data.</text>
</comment>
<evidence type="ECO:0000313" key="2">
    <source>
        <dbReference type="Proteomes" id="UP001232148"/>
    </source>
</evidence>
<dbReference type="Proteomes" id="UP001232148">
    <property type="component" value="Unassembled WGS sequence"/>
</dbReference>
<evidence type="ECO:0000313" key="1">
    <source>
        <dbReference type="EMBL" id="KAK2032455.1"/>
    </source>
</evidence>
<reference evidence="1" key="1">
    <citation type="submission" date="2021-06" db="EMBL/GenBank/DDBJ databases">
        <title>Comparative genomics, transcriptomics and evolutionary studies reveal genomic signatures of adaptation to plant cell wall in hemibiotrophic fungi.</title>
        <authorList>
            <consortium name="DOE Joint Genome Institute"/>
            <person name="Baroncelli R."/>
            <person name="Diaz J.F."/>
            <person name="Benocci T."/>
            <person name="Peng M."/>
            <person name="Battaglia E."/>
            <person name="Haridas S."/>
            <person name="Andreopoulos W."/>
            <person name="Labutti K."/>
            <person name="Pangilinan J."/>
            <person name="Floch G.L."/>
            <person name="Makela M.R."/>
            <person name="Henrissat B."/>
            <person name="Grigoriev I.V."/>
            <person name="Crouch J.A."/>
            <person name="De Vries R.P."/>
            <person name="Sukno S.A."/>
            <person name="Thon M.R."/>
        </authorList>
    </citation>
    <scope>NUCLEOTIDE SEQUENCE</scope>
    <source>
        <strain evidence="1">MAFF235873</strain>
    </source>
</reference>
<keyword evidence="2" id="KW-1185">Reference proteome</keyword>
<sequence>MYRHPLGTVPVTSLPTLLSGPLVTLHISAMCLACCHEACPPFPHCSFAITPQPPCLPDIIPCNVRCTMYVLPVPTYTTYLPSTVA</sequence>
<gene>
    <name evidence="1" type="ORF">LX32DRAFT_200084</name>
</gene>
<dbReference type="EMBL" id="MU842831">
    <property type="protein sequence ID" value="KAK2032455.1"/>
    <property type="molecule type" value="Genomic_DNA"/>
</dbReference>
<protein>
    <submittedName>
        <fullName evidence="1">Uncharacterized protein</fullName>
    </submittedName>
</protein>
<dbReference type="AlphaFoldDB" id="A0AAD9HNV0"/>
<name>A0AAD9HNV0_9PEZI</name>
<accession>A0AAD9HNV0</accession>
<proteinExistence type="predicted"/>